<evidence type="ECO:0000313" key="7">
    <source>
        <dbReference type="Proteomes" id="UP000279089"/>
    </source>
</evidence>
<dbReference type="Pfam" id="PF01553">
    <property type="entry name" value="Acyltransferase"/>
    <property type="match status" value="1"/>
</dbReference>
<dbReference type="AlphaFoldDB" id="A0A3N4M670"/>
<dbReference type="Proteomes" id="UP000279089">
    <property type="component" value="Unassembled WGS sequence"/>
</dbReference>
<dbReference type="GO" id="GO:0003841">
    <property type="term" value="F:1-acylglycerol-3-phosphate O-acyltransferase activity"/>
    <property type="evidence" value="ECO:0007669"/>
    <property type="project" value="TreeGrafter"/>
</dbReference>
<dbReference type="SMART" id="SM00563">
    <property type="entry name" value="PlsC"/>
    <property type="match status" value="1"/>
</dbReference>
<dbReference type="OrthoDB" id="9806008at2"/>
<gene>
    <name evidence="6" type="ORF">EG028_25310</name>
</gene>
<evidence type="ECO:0000256" key="2">
    <source>
        <dbReference type="ARBA" id="ARBA00022679"/>
    </source>
</evidence>
<dbReference type="SUPFAM" id="SSF69593">
    <property type="entry name" value="Glycerol-3-phosphate (1)-acyltransferase"/>
    <property type="match status" value="1"/>
</dbReference>
<comment type="caution">
    <text evidence="6">The sequence shown here is derived from an EMBL/GenBank/DDBJ whole genome shotgun (WGS) entry which is preliminary data.</text>
</comment>
<evidence type="ECO:0000313" key="6">
    <source>
        <dbReference type="EMBL" id="RPD38585.1"/>
    </source>
</evidence>
<proteinExistence type="predicted"/>
<keyword evidence="2" id="KW-0808">Transferase</keyword>
<evidence type="ECO:0000256" key="1">
    <source>
        <dbReference type="ARBA" id="ARBA00005189"/>
    </source>
</evidence>
<keyword evidence="4" id="KW-0812">Transmembrane</keyword>
<keyword evidence="4" id="KW-0472">Membrane</keyword>
<dbReference type="InterPro" id="IPR002123">
    <property type="entry name" value="Plipid/glycerol_acylTrfase"/>
</dbReference>
<accession>A0A3N4M670</accession>
<protein>
    <recommendedName>
        <fullName evidence="5">Phospholipid/glycerol acyltransferase domain-containing protein</fullName>
    </recommendedName>
</protein>
<keyword evidence="7" id="KW-1185">Reference proteome</keyword>
<keyword evidence="4" id="KW-1133">Transmembrane helix</keyword>
<evidence type="ECO:0000256" key="3">
    <source>
        <dbReference type="ARBA" id="ARBA00023315"/>
    </source>
</evidence>
<comment type="pathway">
    <text evidence="1">Lipid metabolism.</text>
</comment>
<dbReference type="GO" id="GO:0006654">
    <property type="term" value="P:phosphatidic acid biosynthetic process"/>
    <property type="evidence" value="ECO:0007669"/>
    <property type="project" value="TreeGrafter"/>
</dbReference>
<keyword evidence="3" id="KW-0012">Acyltransferase</keyword>
<feature type="transmembrane region" description="Helical" evidence="4">
    <location>
        <begin position="210"/>
        <end position="230"/>
    </location>
</feature>
<dbReference type="EMBL" id="RMBX01000015">
    <property type="protein sequence ID" value="RPD38585.1"/>
    <property type="molecule type" value="Genomic_DNA"/>
</dbReference>
<feature type="domain" description="Phospholipid/glycerol acyltransferase" evidence="5">
    <location>
        <begin position="32"/>
        <end position="159"/>
    </location>
</feature>
<evidence type="ECO:0000259" key="5">
    <source>
        <dbReference type="SMART" id="SM00563"/>
    </source>
</evidence>
<name>A0A3N4M670_9BACT</name>
<feature type="transmembrane region" description="Helical" evidence="4">
    <location>
        <begin position="242"/>
        <end position="267"/>
    </location>
</feature>
<organism evidence="6 7">
    <name type="scientific">Chitinophaga barathri</name>
    <dbReference type="NCBI Taxonomy" id="1647451"/>
    <lineage>
        <taxon>Bacteria</taxon>
        <taxon>Pseudomonadati</taxon>
        <taxon>Bacteroidota</taxon>
        <taxon>Chitinophagia</taxon>
        <taxon>Chitinophagales</taxon>
        <taxon>Chitinophagaceae</taxon>
        <taxon>Chitinophaga</taxon>
    </lineage>
</organism>
<dbReference type="PANTHER" id="PTHR10434">
    <property type="entry name" value="1-ACYL-SN-GLYCEROL-3-PHOSPHATE ACYLTRANSFERASE"/>
    <property type="match status" value="1"/>
</dbReference>
<reference evidence="7" key="1">
    <citation type="submission" date="2018-11" db="EMBL/GenBank/DDBJ databases">
        <title>Chitinophaga lutea sp.nov., isolate from arsenic contaminated soil.</title>
        <authorList>
            <person name="Zong Y."/>
        </authorList>
    </citation>
    <scope>NUCLEOTIDE SEQUENCE [LARGE SCALE GENOMIC DNA]</scope>
    <source>
        <strain evidence="7">YLT18</strain>
    </source>
</reference>
<sequence>MLYALLKIWARLALWFYCGKIVFRYKGGNAPCILACTHPNSFLDAIIMGAYMPRSIHFLARGDAFRKPRVASVLRGMHMIPIFRLSEGKENLQRNEETFKLSLNVLRQNGCILIFPEGICVNENKVRPLKKGTARLSFSAWEEPGLDDLMIQPVSINYSSFTAVPKHIEITFGEQIKKGDAENVRDLNDLLHDRLEAGLHKPATRKGHSILLALPALIGYITQRWFYVAWRNFARKKTKNTVFYDSVVFCLLMLTYPFFVLIITALLVMIAGPWGWLALPLLPFTAWAYKEYRLFHTAE</sequence>
<dbReference type="PANTHER" id="PTHR10434:SF66">
    <property type="entry name" value="PHOSPHOLIPID_GLYCEROL ACYLTRANSFERASE DOMAIN-CONTAINING PROTEIN"/>
    <property type="match status" value="1"/>
</dbReference>
<dbReference type="RefSeq" id="WP_120519082.1">
    <property type="nucleotide sequence ID" value="NZ_QXZY01000015.1"/>
</dbReference>
<evidence type="ECO:0000256" key="4">
    <source>
        <dbReference type="SAM" id="Phobius"/>
    </source>
</evidence>